<evidence type="ECO:0000313" key="2">
    <source>
        <dbReference type="EMBL" id="RDI20731.1"/>
    </source>
</evidence>
<evidence type="ECO:0000313" key="3">
    <source>
        <dbReference type="Proteomes" id="UP000255265"/>
    </source>
</evidence>
<dbReference type="AlphaFoldDB" id="A0A370FB56"/>
<protein>
    <submittedName>
        <fullName evidence="2">Uncharacterized protein</fullName>
    </submittedName>
</protein>
<keyword evidence="3" id="KW-1185">Reference proteome</keyword>
<dbReference type="EMBL" id="QQAV01000010">
    <property type="protein sequence ID" value="RDI20731.1"/>
    <property type="molecule type" value="Genomic_DNA"/>
</dbReference>
<feature type="region of interest" description="Disordered" evidence="1">
    <location>
        <begin position="89"/>
        <end position="128"/>
    </location>
</feature>
<reference evidence="2 3" key="1">
    <citation type="submission" date="2018-07" db="EMBL/GenBank/DDBJ databases">
        <title>Genomic Encyclopedia of Type Strains, Phase IV (KMG-IV): sequencing the most valuable type-strain genomes for metagenomic binning, comparative biology and taxonomic classification.</title>
        <authorList>
            <person name="Goeker M."/>
        </authorList>
    </citation>
    <scope>NUCLEOTIDE SEQUENCE [LARGE SCALE GENOMIC DNA]</scope>
    <source>
        <strain evidence="2 3">DSM 21352</strain>
    </source>
</reference>
<evidence type="ECO:0000256" key="1">
    <source>
        <dbReference type="SAM" id="MobiDB-lite"/>
    </source>
</evidence>
<comment type="caution">
    <text evidence="2">The sequence shown here is derived from an EMBL/GenBank/DDBJ whole genome shotgun (WGS) entry which is preliminary data.</text>
</comment>
<feature type="compositionally biased region" description="Basic and acidic residues" evidence="1">
    <location>
        <begin position="91"/>
        <end position="103"/>
    </location>
</feature>
<accession>A0A370FB56</accession>
<gene>
    <name evidence="2" type="ORF">DFR41_110139</name>
</gene>
<feature type="compositionally biased region" description="Basic and acidic residues" evidence="1">
    <location>
        <begin position="115"/>
        <end position="128"/>
    </location>
</feature>
<name>A0A370FB56_9BURK</name>
<sequence>MKTMTTLPQFERDVQGMAGNVTLYRRGINEFYLSHGFPRIYEGLEAVRPRLEAIGMYVRCRDTLQQAEALVRQGPDHDEEAEQLLLNLGGDLRDASGTHESMRKKLRGNPNATIDDFKADPDRESDQQ</sequence>
<organism evidence="2 3">
    <name type="scientific">Pseudacidovorax intermedius</name>
    <dbReference type="NCBI Taxonomy" id="433924"/>
    <lineage>
        <taxon>Bacteria</taxon>
        <taxon>Pseudomonadati</taxon>
        <taxon>Pseudomonadota</taxon>
        <taxon>Betaproteobacteria</taxon>
        <taxon>Burkholderiales</taxon>
        <taxon>Comamonadaceae</taxon>
        <taxon>Pseudacidovorax</taxon>
    </lineage>
</organism>
<dbReference type="Proteomes" id="UP000255265">
    <property type="component" value="Unassembled WGS sequence"/>
</dbReference>
<proteinExistence type="predicted"/>